<evidence type="ECO:0000313" key="7">
    <source>
        <dbReference type="EMBL" id="PSJ29982.1"/>
    </source>
</evidence>
<keyword evidence="3" id="KW-0479">Metal-binding</keyword>
<evidence type="ECO:0000313" key="8">
    <source>
        <dbReference type="Proteomes" id="UP000242427"/>
    </source>
</evidence>
<feature type="domain" description="4'-phosphopantetheinyl transferase N-terminal" evidence="6">
    <location>
        <begin position="57"/>
        <end position="124"/>
    </location>
</feature>
<feature type="binding site" evidence="2">
    <location>
        <position position="77"/>
    </location>
    <ligand>
        <name>CoA</name>
        <dbReference type="ChEBI" id="CHEBI:57287"/>
    </ligand>
</feature>
<proteinExistence type="predicted"/>
<feature type="binding site" evidence="3">
    <location>
        <position position="136"/>
    </location>
    <ligand>
        <name>Mg(2+)</name>
        <dbReference type="ChEBI" id="CHEBI:18420"/>
    </ligand>
</feature>
<comment type="caution">
    <text evidence="7">The sequence shown here is derived from an EMBL/GenBank/DDBJ whole genome shotgun (WGS) entry which is preliminary data.</text>
</comment>
<feature type="binding site" evidence="3">
    <location>
        <position position="135"/>
    </location>
    <ligand>
        <name>Mg(2+)</name>
        <dbReference type="ChEBI" id="CHEBI:18420"/>
    </ligand>
</feature>
<evidence type="ECO:0000256" key="4">
    <source>
        <dbReference type="SAM" id="MobiDB-lite"/>
    </source>
</evidence>
<keyword evidence="3" id="KW-0460">Magnesium</keyword>
<dbReference type="PANTHER" id="PTHR38096:SF1">
    <property type="entry name" value="ENTEROBACTIN SYNTHASE COMPONENT D"/>
    <property type="match status" value="1"/>
</dbReference>
<feature type="binding site" evidence="2">
    <location>
        <position position="184"/>
    </location>
    <ligand>
        <name>CoA</name>
        <dbReference type="ChEBI" id="CHEBI:57287"/>
    </ligand>
</feature>
<sequence>MAAPAAARAAAGDPAAAGRRGRGGAGLVIERILPAEAVAEESLGSPPPAAGDFLHPEEAAVVARAVPKRKEEFAAVRACARAALGRLGFPPVPLVPNRRGAPQWPSGVVGSMTHCDGYRAAVVARSGALASVGIDAEPNGPLPDGVLDVVSLPGERARIRSLTALRPGVHWDRLLFSAKESVFKTWYPLTGQELDFEEAELDFEEAEPDAGPGAGTFSARLLVPGPVVGGVRLGGFTGRWAVGSGFVLTAIALPAAVPAPVTVPDPRGEPPAPVSGSAASPA</sequence>
<dbReference type="InterPro" id="IPR003542">
    <property type="entry name" value="Enbac_synth_compD-like"/>
</dbReference>
<gene>
    <name evidence="7" type="ORF">B7P34_04275</name>
</gene>
<feature type="binding site" evidence="2">
    <location>
        <position position="180"/>
    </location>
    <ligand>
        <name>CoA</name>
        <dbReference type="ChEBI" id="CHEBI:57287"/>
    </ligand>
</feature>
<dbReference type="GO" id="GO:0005886">
    <property type="term" value="C:plasma membrane"/>
    <property type="evidence" value="ECO:0007669"/>
    <property type="project" value="TreeGrafter"/>
</dbReference>
<feature type="region of interest" description="Disordered" evidence="4">
    <location>
        <begin position="263"/>
        <end position="282"/>
    </location>
</feature>
<feature type="binding site" evidence="2">
    <location>
        <position position="194"/>
    </location>
    <ligand>
        <name>CoA</name>
        <dbReference type="ChEBI" id="CHEBI:57287"/>
    </ligand>
</feature>
<feature type="domain" description="4'-phosphopantetheinyl transferase" evidence="5">
    <location>
        <begin position="131"/>
        <end position="205"/>
    </location>
</feature>
<dbReference type="InterPro" id="IPR008278">
    <property type="entry name" value="4-PPantetheinyl_Trfase_dom"/>
</dbReference>
<dbReference type="PANTHER" id="PTHR38096">
    <property type="entry name" value="ENTEROBACTIN SYNTHASE COMPONENT D"/>
    <property type="match status" value="1"/>
</dbReference>
<dbReference type="GO" id="GO:0009239">
    <property type="term" value="P:enterobactin biosynthetic process"/>
    <property type="evidence" value="ECO:0007669"/>
    <property type="project" value="InterPro"/>
</dbReference>
<feature type="region of interest" description="Disordered" evidence="4">
    <location>
        <begin position="1"/>
        <end position="21"/>
    </location>
</feature>
<dbReference type="GO" id="GO:0000287">
    <property type="term" value="F:magnesium ion binding"/>
    <property type="evidence" value="ECO:0007669"/>
    <property type="project" value="InterPro"/>
</dbReference>
<feature type="binding site" evidence="2">
    <location>
        <begin position="113"/>
        <end position="114"/>
    </location>
    <ligand>
        <name>CoA</name>
        <dbReference type="ChEBI" id="CHEBI:57287"/>
    </ligand>
</feature>
<dbReference type="SUPFAM" id="SSF56214">
    <property type="entry name" value="4'-phosphopantetheinyl transferase"/>
    <property type="match status" value="1"/>
</dbReference>
<feature type="compositionally biased region" description="Low complexity" evidence="4">
    <location>
        <begin position="1"/>
        <end position="18"/>
    </location>
</feature>
<evidence type="ECO:0000256" key="1">
    <source>
        <dbReference type="ARBA" id="ARBA00022679"/>
    </source>
</evidence>
<dbReference type="GO" id="GO:0009366">
    <property type="term" value="C:enterobactin synthetase complex"/>
    <property type="evidence" value="ECO:0007669"/>
    <property type="project" value="InterPro"/>
</dbReference>
<dbReference type="Gene3D" id="3.90.470.20">
    <property type="entry name" value="4'-phosphopantetheinyl transferase domain"/>
    <property type="match status" value="1"/>
</dbReference>
<dbReference type="OrthoDB" id="8210607at2"/>
<evidence type="ECO:0000256" key="2">
    <source>
        <dbReference type="PIRSR" id="PIRSR603542-1"/>
    </source>
</evidence>
<reference evidence="7 8" key="1">
    <citation type="submission" date="2018-03" db="EMBL/GenBank/DDBJ databases">
        <title>Chitinolytic properties of Streptosporangium nondiastaticum TBG75A20.</title>
        <authorList>
            <person name="Gayathri V."/>
            <person name="Shiburaj S."/>
        </authorList>
    </citation>
    <scope>NUCLEOTIDE SEQUENCE [LARGE SCALE GENOMIC DNA]</scope>
    <source>
        <strain evidence="7 8">TBG75A20</strain>
    </source>
</reference>
<name>A0A9X7JUA3_9ACTN</name>
<dbReference type="InterPro" id="IPR041354">
    <property type="entry name" value="4PPT_N"/>
</dbReference>
<protein>
    <submittedName>
        <fullName evidence="7">4'-phosphopantetheinyl transferase</fullName>
    </submittedName>
</protein>
<dbReference type="Pfam" id="PF17837">
    <property type="entry name" value="4PPT_N"/>
    <property type="match status" value="1"/>
</dbReference>
<dbReference type="Pfam" id="PF01648">
    <property type="entry name" value="ACPS"/>
    <property type="match status" value="1"/>
</dbReference>
<dbReference type="Proteomes" id="UP000242427">
    <property type="component" value="Unassembled WGS sequence"/>
</dbReference>
<dbReference type="AlphaFoldDB" id="A0A9X7JUA3"/>
<organism evidence="7 8">
    <name type="scientific">Streptosporangium nondiastaticum</name>
    <dbReference type="NCBI Taxonomy" id="35764"/>
    <lineage>
        <taxon>Bacteria</taxon>
        <taxon>Bacillati</taxon>
        <taxon>Actinomycetota</taxon>
        <taxon>Actinomycetes</taxon>
        <taxon>Streptosporangiales</taxon>
        <taxon>Streptosporangiaceae</taxon>
        <taxon>Streptosporangium</taxon>
    </lineage>
</organism>
<dbReference type="PRINTS" id="PR01399">
    <property type="entry name" value="ENTSNTHTASED"/>
</dbReference>
<evidence type="ECO:0000259" key="5">
    <source>
        <dbReference type="Pfam" id="PF01648"/>
    </source>
</evidence>
<accession>A0A9X7JUA3</accession>
<dbReference type="EMBL" id="PXWG01000005">
    <property type="protein sequence ID" value="PSJ29982.1"/>
    <property type="molecule type" value="Genomic_DNA"/>
</dbReference>
<dbReference type="InterPro" id="IPR037143">
    <property type="entry name" value="4-PPantetheinyl_Trfase_dom_sf"/>
</dbReference>
<feature type="binding site" evidence="3">
    <location>
        <position position="137"/>
    </location>
    <ligand>
        <name>Mg(2+)</name>
        <dbReference type="ChEBI" id="CHEBI:18420"/>
    </ligand>
</feature>
<feature type="binding site" evidence="2">
    <location>
        <position position="69"/>
    </location>
    <ligand>
        <name>CoA</name>
        <dbReference type="ChEBI" id="CHEBI:57287"/>
    </ligand>
</feature>
<comment type="cofactor">
    <cofactor evidence="3">
        <name>Mg(2+)</name>
        <dbReference type="ChEBI" id="CHEBI:18420"/>
    </cofactor>
</comment>
<feature type="binding site" evidence="2">
    <location>
        <position position="135"/>
    </location>
    <ligand>
        <name>CoA</name>
        <dbReference type="ChEBI" id="CHEBI:57287"/>
    </ligand>
</feature>
<keyword evidence="8" id="KW-1185">Reference proteome</keyword>
<keyword evidence="1 7" id="KW-0808">Transferase</keyword>
<dbReference type="GO" id="GO:0008897">
    <property type="term" value="F:holo-[acyl-carrier-protein] synthase activity"/>
    <property type="evidence" value="ECO:0007669"/>
    <property type="project" value="InterPro"/>
</dbReference>
<evidence type="ECO:0000256" key="3">
    <source>
        <dbReference type="PIRSR" id="PIRSR603542-2"/>
    </source>
</evidence>
<evidence type="ECO:0000259" key="6">
    <source>
        <dbReference type="Pfam" id="PF17837"/>
    </source>
</evidence>